<evidence type="ECO:0000256" key="1">
    <source>
        <dbReference type="SAM" id="Coils"/>
    </source>
</evidence>
<gene>
    <name evidence="2" type="ORF">DGYR_LOCUS9502</name>
</gene>
<comment type="caution">
    <text evidence="2">The sequence shown here is derived from an EMBL/GenBank/DDBJ whole genome shotgun (WGS) entry which is preliminary data.</text>
</comment>
<dbReference type="Proteomes" id="UP000549394">
    <property type="component" value="Unassembled WGS sequence"/>
</dbReference>
<protein>
    <submittedName>
        <fullName evidence="2">DgyrCDS10059</fullName>
    </submittedName>
</protein>
<feature type="coiled-coil region" evidence="1">
    <location>
        <begin position="15"/>
        <end position="42"/>
    </location>
</feature>
<accession>A0A7I8W1N1</accession>
<evidence type="ECO:0000313" key="2">
    <source>
        <dbReference type="EMBL" id="CAD5121560.1"/>
    </source>
</evidence>
<proteinExistence type="predicted"/>
<organism evidence="2 3">
    <name type="scientific">Dimorphilus gyrociliatus</name>
    <dbReference type="NCBI Taxonomy" id="2664684"/>
    <lineage>
        <taxon>Eukaryota</taxon>
        <taxon>Metazoa</taxon>
        <taxon>Spiralia</taxon>
        <taxon>Lophotrochozoa</taxon>
        <taxon>Annelida</taxon>
        <taxon>Polychaeta</taxon>
        <taxon>Polychaeta incertae sedis</taxon>
        <taxon>Dinophilidae</taxon>
        <taxon>Dimorphilus</taxon>
    </lineage>
</organism>
<evidence type="ECO:0000313" key="3">
    <source>
        <dbReference type="Proteomes" id="UP000549394"/>
    </source>
</evidence>
<dbReference type="EMBL" id="CAJFCJ010000014">
    <property type="protein sequence ID" value="CAD5121560.1"/>
    <property type="molecule type" value="Genomic_DNA"/>
</dbReference>
<sequence length="240" mass="28529">MTTRKNIEYERDLLLENYKTVKKKLEEERLALEEEWVDENRKFSNQTGNIPISNVKLGYYGLPLAKISDSKDLIPYKQQYERNRMEYQHRKWMLTLPYNGELGPQSYKSWQMNDYFFIRKLTEVIIDDILNSHIPVHRTITPPFYKQPKHPLEEKSILLIVEQMLLIETAHLAAEIAEESLHIYKHIRQTGDLNFMRLIEMVVSNKENGRETDDPAYASIGEEYYTKGDERNVSVWKIDL</sequence>
<keyword evidence="3" id="KW-1185">Reference proteome</keyword>
<dbReference type="AlphaFoldDB" id="A0A7I8W1N1"/>
<reference evidence="2 3" key="1">
    <citation type="submission" date="2020-08" db="EMBL/GenBank/DDBJ databases">
        <authorList>
            <person name="Hejnol A."/>
        </authorList>
    </citation>
    <scope>NUCLEOTIDE SEQUENCE [LARGE SCALE GENOMIC DNA]</scope>
</reference>
<name>A0A7I8W1N1_9ANNE</name>
<dbReference type="OrthoDB" id="199838at2759"/>
<keyword evidence="1" id="KW-0175">Coiled coil</keyword>